<reference evidence="9" key="1">
    <citation type="submission" date="2020-08" db="EMBL/GenBank/DDBJ databases">
        <title>Multicomponent nature underlies the extraordinary mechanical properties of spider dragline silk.</title>
        <authorList>
            <person name="Kono N."/>
            <person name="Nakamura H."/>
            <person name="Mori M."/>
            <person name="Yoshida Y."/>
            <person name="Ohtoshi R."/>
            <person name="Malay A.D."/>
            <person name="Moran D.A.P."/>
            <person name="Tomita M."/>
            <person name="Numata K."/>
            <person name="Arakawa K."/>
        </authorList>
    </citation>
    <scope>NUCLEOTIDE SEQUENCE</scope>
</reference>
<dbReference type="SUPFAM" id="SSF46785">
    <property type="entry name" value="Winged helix' DNA-binding domain"/>
    <property type="match status" value="1"/>
</dbReference>
<dbReference type="GO" id="GO:0000981">
    <property type="term" value="F:DNA-binding transcription factor activity, RNA polymerase II-specific"/>
    <property type="evidence" value="ECO:0007669"/>
    <property type="project" value="TreeGrafter"/>
</dbReference>
<name>A0A8X6P0Q3_NEPPI</name>
<evidence type="ECO:0000256" key="3">
    <source>
        <dbReference type="ARBA" id="ARBA00022553"/>
    </source>
</evidence>
<evidence type="ECO:0000256" key="1">
    <source>
        <dbReference type="ARBA" id="ARBA00004123"/>
    </source>
</evidence>
<comment type="subcellular location">
    <subcellularLocation>
        <location evidence="1 6">Nucleus</location>
    </subcellularLocation>
</comment>
<proteinExistence type="inferred from homology"/>
<dbReference type="InterPro" id="IPR000418">
    <property type="entry name" value="Ets_dom"/>
</dbReference>
<dbReference type="FunFam" id="1.10.150.50:FF:000039">
    <property type="entry name" value="GA-binding protein alpha chain, putative"/>
    <property type="match status" value="1"/>
</dbReference>
<dbReference type="PANTHER" id="PTHR11849:SF195">
    <property type="entry name" value="GA-BINDING PROTEIN ALPHA CHAIN"/>
    <property type="match status" value="1"/>
</dbReference>
<dbReference type="PROSITE" id="PS51433">
    <property type="entry name" value="PNT"/>
    <property type="match status" value="1"/>
</dbReference>
<dbReference type="Gene3D" id="1.10.10.10">
    <property type="entry name" value="Winged helix-like DNA-binding domain superfamily/Winged helix DNA-binding domain"/>
    <property type="match status" value="1"/>
</dbReference>
<dbReference type="Gene3D" id="3.10.20.90">
    <property type="entry name" value="Phosphatidylinositol 3-kinase Catalytic Subunit, Chain A, domain 1"/>
    <property type="match status" value="1"/>
</dbReference>
<protein>
    <submittedName>
        <fullName evidence="9">GA-binding protein alpha chain</fullName>
    </submittedName>
</protein>
<dbReference type="SMART" id="SM00413">
    <property type="entry name" value="ETS"/>
    <property type="match status" value="1"/>
</dbReference>
<evidence type="ECO:0000259" key="7">
    <source>
        <dbReference type="PROSITE" id="PS50061"/>
    </source>
</evidence>
<dbReference type="PROSITE" id="PS00345">
    <property type="entry name" value="ETS_DOMAIN_1"/>
    <property type="match status" value="1"/>
</dbReference>
<dbReference type="PANTHER" id="PTHR11849">
    <property type="entry name" value="ETS"/>
    <property type="match status" value="1"/>
</dbReference>
<evidence type="ECO:0000256" key="5">
    <source>
        <dbReference type="ARBA" id="ARBA00023242"/>
    </source>
</evidence>
<dbReference type="Pfam" id="PF00178">
    <property type="entry name" value="Ets"/>
    <property type="match status" value="1"/>
</dbReference>
<gene>
    <name evidence="9" type="primary">GABPA</name>
    <name evidence="9" type="ORF">NPIL_602811</name>
</gene>
<accession>A0A8X6P0Q3</accession>
<dbReference type="Pfam" id="PF11620">
    <property type="entry name" value="GABP-alpha"/>
    <property type="match status" value="1"/>
</dbReference>
<evidence type="ECO:0000313" key="9">
    <source>
        <dbReference type="EMBL" id="GFT43655.1"/>
    </source>
</evidence>
<dbReference type="PROSITE" id="PS50061">
    <property type="entry name" value="ETS_DOMAIN_3"/>
    <property type="match status" value="1"/>
</dbReference>
<keyword evidence="10" id="KW-1185">Reference proteome</keyword>
<feature type="domain" description="PNT" evidence="8">
    <location>
        <begin position="199"/>
        <end position="284"/>
    </location>
</feature>
<dbReference type="PROSITE" id="PS00346">
    <property type="entry name" value="ETS_DOMAIN_2"/>
    <property type="match status" value="1"/>
</dbReference>
<dbReference type="InterPro" id="IPR036388">
    <property type="entry name" value="WH-like_DNA-bd_sf"/>
</dbReference>
<dbReference type="GO" id="GO:0030154">
    <property type="term" value="P:cell differentiation"/>
    <property type="evidence" value="ECO:0007669"/>
    <property type="project" value="TreeGrafter"/>
</dbReference>
<dbReference type="PRINTS" id="PR00454">
    <property type="entry name" value="ETSDOMAIN"/>
</dbReference>
<dbReference type="SUPFAM" id="SSF47769">
    <property type="entry name" value="SAM/Pointed domain"/>
    <property type="match status" value="1"/>
</dbReference>
<dbReference type="OrthoDB" id="6414601at2759"/>
<dbReference type="Pfam" id="PF02198">
    <property type="entry name" value="SAM_PNT"/>
    <property type="match status" value="1"/>
</dbReference>
<evidence type="ECO:0000259" key="8">
    <source>
        <dbReference type="PROSITE" id="PS51433"/>
    </source>
</evidence>
<evidence type="ECO:0000256" key="2">
    <source>
        <dbReference type="ARBA" id="ARBA00005562"/>
    </source>
</evidence>
<evidence type="ECO:0000313" key="10">
    <source>
        <dbReference type="Proteomes" id="UP000887013"/>
    </source>
</evidence>
<evidence type="ECO:0000256" key="4">
    <source>
        <dbReference type="ARBA" id="ARBA00023125"/>
    </source>
</evidence>
<comment type="caution">
    <text evidence="9">The sequence shown here is derived from an EMBL/GenBank/DDBJ whole genome shotgun (WGS) entry which is preliminary data.</text>
</comment>
<dbReference type="Gene3D" id="1.10.150.50">
    <property type="entry name" value="Transcription Factor, Ets-1"/>
    <property type="match status" value="1"/>
</dbReference>
<dbReference type="InterPro" id="IPR003118">
    <property type="entry name" value="Pointed_dom"/>
</dbReference>
<organism evidence="9 10">
    <name type="scientific">Nephila pilipes</name>
    <name type="common">Giant wood spider</name>
    <name type="synonym">Nephila maculata</name>
    <dbReference type="NCBI Taxonomy" id="299642"/>
    <lineage>
        <taxon>Eukaryota</taxon>
        <taxon>Metazoa</taxon>
        <taxon>Ecdysozoa</taxon>
        <taxon>Arthropoda</taxon>
        <taxon>Chelicerata</taxon>
        <taxon>Arachnida</taxon>
        <taxon>Araneae</taxon>
        <taxon>Araneomorphae</taxon>
        <taxon>Entelegynae</taxon>
        <taxon>Araneoidea</taxon>
        <taxon>Nephilidae</taxon>
        <taxon>Nephila</taxon>
    </lineage>
</organism>
<dbReference type="InterPro" id="IPR036390">
    <property type="entry name" value="WH_DNA-bd_sf"/>
</dbReference>
<dbReference type="InterPro" id="IPR013761">
    <property type="entry name" value="SAM/pointed_sf"/>
</dbReference>
<dbReference type="InterPro" id="IPR024668">
    <property type="entry name" value="GABP_asu_N"/>
</dbReference>
<dbReference type="GO" id="GO:0043565">
    <property type="term" value="F:sequence-specific DNA binding"/>
    <property type="evidence" value="ECO:0007669"/>
    <property type="project" value="InterPro"/>
</dbReference>
<dbReference type="InterPro" id="IPR046328">
    <property type="entry name" value="ETS_fam"/>
</dbReference>
<dbReference type="FunFam" id="1.10.10.10:FF:000200">
    <property type="entry name" value="GA-binding protein alpha chain, putative"/>
    <property type="match status" value="1"/>
</dbReference>
<dbReference type="EMBL" id="BMAW01015424">
    <property type="protein sequence ID" value="GFT43655.1"/>
    <property type="molecule type" value="Genomic_DNA"/>
</dbReference>
<keyword evidence="4 6" id="KW-0238">DNA-binding</keyword>
<dbReference type="GO" id="GO:0005634">
    <property type="term" value="C:nucleus"/>
    <property type="evidence" value="ECO:0007669"/>
    <property type="project" value="UniProtKB-SubCell"/>
</dbReference>
<keyword evidence="5 6" id="KW-0539">Nucleus</keyword>
<dbReference type="Proteomes" id="UP000887013">
    <property type="component" value="Unassembled WGS sequence"/>
</dbReference>
<dbReference type="AlphaFoldDB" id="A0A8X6P0Q3"/>
<evidence type="ECO:0000256" key="6">
    <source>
        <dbReference type="RuleBase" id="RU004019"/>
    </source>
</evidence>
<sequence length="516" mass="58867">MKRVGDSIASDEIATEKKIRISSVESIPLSTCALDVIEHQSEVVEIVHASDGSFITSDVESLAVEDPSHTLIECMDITKPLTYLRSLLEQRTGLDLSDYRFYLQDVQELDASKNLVNQCVQGEGLVQINVNITDADGLKKINIADVLKPSEELTISPTVNDEVSARIYFLGDTTFVESTGHQRRRESSETDGQESLRWIIAPDFRKLQEVHGIPNDPSAWSVEHVKIWLRWATQHFKITKVNLNEWNFSGKDLMTMSQEKLLEKVTFDPDDIFWAHVELLQKFRIIAVIQQPVGIPLFVSEDQVAAEPSKTSRQQQQNKNKVFKIKRIPKIKLPKGANDTCGIVQHTGISEHQHNDEDINSKLKRIPRIGPPKIPYEGCPGNPTGNNGQIQLWQFLLELLTDKDFRDFIQWVGDEGEFKLINPEVVAQLWGQRKNKPTMNYEKLSRALRYYYDGEMLAKVHGKRFVYKFVCDLKSLLGYDAYELNKLVTECEMKKNESYHQSTVLTFQTVDSNSPS</sequence>
<feature type="domain" description="ETS" evidence="7">
    <location>
        <begin position="390"/>
        <end position="470"/>
    </location>
</feature>
<comment type="similarity">
    <text evidence="2 6">Belongs to the ETS family.</text>
</comment>
<keyword evidence="3" id="KW-0597">Phosphoprotein</keyword>
<dbReference type="SMART" id="SM00251">
    <property type="entry name" value="SAM_PNT"/>
    <property type="match status" value="1"/>
</dbReference>
<dbReference type="FunFam" id="3.10.20.90:FF:000251">
    <property type="entry name" value="DNA-binding protein Ets97D"/>
    <property type="match status" value="1"/>
</dbReference>